<accession>A0A838CT18</accession>
<dbReference type="SUPFAM" id="SSF52317">
    <property type="entry name" value="Class I glutamine amidotransferase-like"/>
    <property type="match status" value="1"/>
</dbReference>
<keyword evidence="6" id="KW-1185">Reference proteome</keyword>
<organism evidence="5 6">
    <name type="scientific">Halobacillus locisalis</name>
    <dbReference type="NCBI Taxonomy" id="220753"/>
    <lineage>
        <taxon>Bacteria</taxon>
        <taxon>Bacillati</taxon>
        <taxon>Bacillota</taxon>
        <taxon>Bacilli</taxon>
        <taxon>Bacillales</taxon>
        <taxon>Bacillaceae</taxon>
        <taxon>Halobacillus</taxon>
    </lineage>
</organism>
<keyword evidence="5" id="KW-0808">Transferase</keyword>
<protein>
    <submittedName>
        <fullName evidence="5">Type 1 glutamine amidotransferase-like domain-containing protein</fullName>
    </submittedName>
</protein>
<evidence type="ECO:0000256" key="3">
    <source>
        <dbReference type="ARBA" id="ARBA00022801"/>
    </source>
</evidence>
<dbReference type="PANTHER" id="PTHR20842">
    <property type="entry name" value="PROTEASE S51 ALPHA-ASPARTYL DIPEPTIDASE"/>
    <property type="match status" value="1"/>
</dbReference>
<evidence type="ECO:0000313" key="5">
    <source>
        <dbReference type="EMBL" id="MBA2175084.1"/>
    </source>
</evidence>
<dbReference type="PANTHER" id="PTHR20842:SF0">
    <property type="entry name" value="ALPHA-ASPARTYL DIPEPTIDASE"/>
    <property type="match status" value="1"/>
</dbReference>
<dbReference type="GO" id="GO:0016740">
    <property type="term" value="F:transferase activity"/>
    <property type="evidence" value="ECO:0007669"/>
    <property type="project" value="UniProtKB-KW"/>
</dbReference>
<dbReference type="InterPro" id="IPR029062">
    <property type="entry name" value="Class_I_gatase-like"/>
</dbReference>
<keyword evidence="4" id="KW-0720">Serine protease</keyword>
<dbReference type="Pfam" id="PF03575">
    <property type="entry name" value="Peptidase_S51"/>
    <property type="match status" value="1"/>
</dbReference>
<evidence type="ECO:0000256" key="2">
    <source>
        <dbReference type="ARBA" id="ARBA00022670"/>
    </source>
</evidence>
<keyword evidence="3" id="KW-0378">Hydrolase</keyword>
<evidence type="ECO:0000313" key="6">
    <source>
        <dbReference type="Proteomes" id="UP000571017"/>
    </source>
</evidence>
<dbReference type="GO" id="GO:0008236">
    <property type="term" value="F:serine-type peptidase activity"/>
    <property type="evidence" value="ECO:0007669"/>
    <property type="project" value="UniProtKB-KW"/>
</dbReference>
<gene>
    <name evidence="5" type="ORF">H0266_09285</name>
</gene>
<keyword evidence="2" id="KW-0645">Protease</keyword>
<proteinExistence type="inferred from homology"/>
<dbReference type="Gene3D" id="3.40.50.880">
    <property type="match status" value="1"/>
</dbReference>
<dbReference type="RefSeq" id="WP_181472123.1">
    <property type="nucleotide sequence ID" value="NZ_JACEFG010000002.1"/>
</dbReference>
<dbReference type="Proteomes" id="UP000571017">
    <property type="component" value="Unassembled WGS sequence"/>
</dbReference>
<dbReference type="GO" id="GO:0006508">
    <property type="term" value="P:proteolysis"/>
    <property type="evidence" value="ECO:0007669"/>
    <property type="project" value="UniProtKB-KW"/>
</dbReference>
<reference evidence="5 6" key="1">
    <citation type="journal article" date="2004" name="Extremophiles">
        <title>Halobacillus locisalis sp. nov., a halophilic bacterium isolated from a marine solar saltern of the Yellow Sea in Korea.</title>
        <authorList>
            <person name="Yoon J.H."/>
            <person name="Kang K.H."/>
            <person name="Oh T.K."/>
            <person name="Park Y.H."/>
        </authorList>
    </citation>
    <scope>NUCLEOTIDE SEQUENCE [LARGE SCALE GENOMIC DNA]</scope>
    <source>
        <strain evidence="5 6">KCTC 3788</strain>
    </source>
</reference>
<comment type="caution">
    <text evidence="5">The sequence shown here is derived from an EMBL/GenBank/DDBJ whole genome shotgun (WGS) entry which is preliminary data.</text>
</comment>
<sequence>MNQDTHLFLFGSSPPFNEQLADGFSKQMKNRTVAVLYIDRDGSEAYLPKYTNALTQTNLSVVRLPLKKTYTDVERNVLSECGGIIIGGGDTVAYHDFIVNTSLGAMIYERFQEGVPVAGFSAGALISPEHCVISPMDNVAQVQQFKKGLGLLKKAVISAHFLEWKEEQNLKKALVETGQPVGYGIAEGAGIYLRNNQFIASEGYVQVEYQ</sequence>
<dbReference type="EMBL" id="JACEFG010000002">
    <property type="protein sequence ID" value="MBA2175084.1"/>
    <property type="molecule type" value="Genomic_DNA"/>
</dbReference>
<dbReference type="AlphaFoldDB" id="A0A838CT18"/>
<name>A0A838CT18_9BACI</name>
<keyword evidence="5" id="KW-0315">Glutamine amidotransferase</keyword>
<evidence type="ECO:0000256" key="1">
    <source>
        <dbReference type="ARBA" id="ARBA00006534"/>
    </source>
</evidence>
<dbReference type="InterPro" id="IPR005320">
    <property type="entry name" value="Peptidase_S51"/>
</dbReference>
<comment type="similarity">
    <text evidence="1">Belongs to the peptidase S51 family.</text>
</comment>
<evidence type="ECO:0000256" key="4">
    <source>
        <dbReference type="ARBA" id="ARBA00022825"/>
    </source>
</evidence>